<evidence type="ECO:0000313" key="2">
    <source>
        <dbReference type="WBParaSite" id="jg11801"/>
    </source>
</evidence>
<dbReference type="Proteomes" id="UP000887574">
    <property type="component" value="Unplaced"/>
</dbReference>
<name>A0A915CSL8_9BILA</name>
<evidence type="ECO:0000313" key="1">
    <source>
        <dbReference type="Proteomes" id="UP000887574"/>
    </source>
</evidence>
<organism evidence="1 2">
    <name type="scientific">Ditylenchus dipsaci</name>
    <dbReference type="NCBI Taxonomy" id="166011"/>
    <lineage>
        <taxon>Eukaryota</taxon>
        <taxon>Metazoa</taxon>
        <taxon>Ecdysozoa</taxon>
        <taxon>Nematoda</taxon>
        <taxon>Chromadorea</taxon>
        <taxon>Rhabditida</taxon>
        <taxon>Tylenchina</taxon>
        <taxon>Tylenchomorpha</taxon>
        <taxon>Sphaerularioidea</taxon>
        <taxon>Anguinidae</taxon>
        <taxon>Anguininae</taxon>
        <taxon>Ditylenchus</taxon>
    </lineage>
</organism>
<dbReference type="AlphaFoldDB" id="A0A915CSL8"/>
<proteinExistence type="predicted"/>
<accession>A0A915CSL8</accession>
<dbReference type="WBParaSite" id="jg11801">
    <property type="protein sequence ID" value="jg11801"/>
    <property type="gene ID" value="jg11801"/>
</dbReference>
<protein>
    <submittedName>
        <fullName evidence="2">C2H2-type domain-containing protein</fullName>
    </submittedName>
</protein>
<keyword evidence="1" id="KW-1185">Reference proteome</keyword>
<sequence length="323" mass="36428">MLLFPFSYSLSKKLKSLGLLKKCNCEATFQAYIREFRILPLLPIRDVSSAFENLSDLTLPHCSQFQALSSKLSVPAMLSRQMNIVVYVLFDAKEEGLSRQLVVIKLSSISMQQVVNLIEDEDESWPEEAESLSPRVKQARRCKIEFDDNLHSTSFWSSKSYGYRFDLVLRKADNKELGIVKCNLCPATLSKSGTKGLKGHVAFHSGKSVTPSESEFNSSLIKFVTCSAQPFRLVDDLSFIEFLESFRLLASESFKMNVMKEAKDFLPCGYTISRRIDDACSTVQNHVSTDVSNLMLFGGGLTIYFAKNRVDYLAVTGHYIDHN</sequence>
<reference evidence="2" key="1">
    <citation type="submission" date="2022-11" db="UniProtKB">
        <authorList>
            <consortium name="WormBaseParasite"/>
        </authorList>
    </citation>
    <scope>IDENTIFICATION</scope>
</reference>